<evidence type="ECO:0000313" key="3">
    <source>
        <dbReference type="EMBL" id="KAK3233672.1"/>
    </source>
</evidence>
<name>A0AAE0BC35_9CHLO</name>
<dbReference type="EMBL" id="LGRX02035651">
    <property type="protein sequence ID" value="KAK3233672.1"/>
    <property type="molecule type" value="Genomic_DNA"/>
</dbReference>
<feature type="compositionally biased region" description="Basic and acidic residues" evidence="1">
    <location>
        <begin position="20"/>
        <end position="34"/>
    </location>
</feature>
<evidence type="ECO:0000256" key="1">
    <source>
        <dbReference type="SAM" id="MobiDB-lite"/>
    </source>
</evidence>
<evidence type="ECO:0000259" key="2">
    <source>
        <dbReference type="Pfam" id="PF13902"/>
    </source>
</evidence>
<feature type="region of interest" description="Disordered" evidence="1">
    <location>
        <begin position="1"/>
        <end position="65"/>
    </location>
</feature>
<dbReference type="SUPFAM" id="SSF82708">
    <property type="entry name" value="R3H domain"/>
    <property type="match status" value="1"/>
</dbReference>
<organism evidence="3 4">
    <name type="scientific">Cymbomonas tetramitiformis</name>
    <dbReference type="NCBI Taxonomy" id="36881"/>
    <lineage>
        <taxon>Eukaryota</taxon>
        <taxon>Viridiplantae</taxon>
        <taxon>Chlorophyta</taxon>
        <taxon>Pyramimonadophyceae</taxon>
        <taxon>Pyramimonadales</taxon>
        <taxon>Pyramimonadaceae</taxon>
        <taxon>Cymbomonas</taxon>
    </lineage>
</organism>
<reference evidence="3 4" key="1">
    <citation type="journal article" date="2015" name="Genome Biol. Evol.">
        <title>Comparative Genomics of a Bacterivorous Green Alga Reveals Evolutionary Causalities and Consequences of Phago-Mixotrophic Mode of Nutrition.</title>
        <authorList>
            <person name="Burns J.A."/>
            <person name="Paasch A."/>
            <person name="Narechania A."/>
            <person name="Kim E."/>
        </authorList>
    </citation>
    <scope>NUCLEOTIDE SEQUENCE [LARGE SCALE GENOMIC DNA]</scope>
    <source>
        <strain evidence="3 4">PLY_AMNH</strain>
    </source>
</reference>
<evidence type="ECO:0000313" key="4">
    <source>
        <dbReference type="Proteomes" id="UP001190700"/>
    </source>
</evidence>
<dbReference type="Gene3D" id="3.30.1370.50">
    <property type="entry name" value="R3H-like domain"/>
    <property type="match status" value="1"/>
</dbReference>
<dbReference type="InterPro" id="IPR025952">
    <property type="entry name" value="R3H-assoc_dom"/>
</dbReference>
<protein>
    <recommendedName>
        <fullName evidence="2">R3H-associated N-terminal domain-containing protein</fullName>
    </recommendedName>
</protein>
<proteinExistence type="predicted"/>
<sequence length="274" mass="30833">MPSGKPMTMPDGRSLAQWLHESEDKVRLAKEQRNSARQQRRKGRRENKEKGWFASGDSLFGPVEDGDDPEMHAIRCVGAKRRNRWLNERLLRDLAGPMDAEAMRSQFAPPPFGFEAQPTAIASARAAGYSEVLLDIDMDESDALLAGLLRTARGPMPMDRGHMDLQKLGVLLWSGVTTRARKALRRAVHAASPSVIYLEQQLLSLLVSDDFEFVLKVPSSFQRLLMHGLCDFYRLHCFTTTDINDDRVMTIRRNASSVVPAITCTEFLKVCCNE</sequence>
<keyword evidence="4" id="KW-1185">Reference proteome</keyword>
<dbReference type="InterPro" id="IPR039629">
    <property type="entry name" value="R3HDM4"/>
</dbReference>
<accession>A0AAE0BC35</accession>
<dbReference type="InterPro" id="IPR036867">
    <property type="entry name" value="R3H_dom_sf"/>
</dbReference>
<dbReference type="PANTHER" id="PTHR32019:SF2">
    <property type="entry name" value="R3H DOMAIN-CONTAINING PROTEIN 4"/>
    <property type="match status" value="1"/>
</dbReference>
<dbReference type="PANTHER" id="PTHR32019">
    <property type="entry name" value="R3H DOMAIN-CONTAINING PROTEIN 4"/>
    <property type="match status" value="1"/>
</dbReference>
<dbReference type="GO" id="GO:0003676">
    <property type="term" value="F:nucleic acid binding"/>
    <property type="evidence" value="ECO:0007669"/>
    <property type="project" value="InterPro"/>
</dbReference>
<dbReference type="Pfam" id="PF13902">
    <property type="entry name" value="R3H-assoc"/>
    <property type="match status" value="1"/>
</dbReference>
<gene>
    <name evidence="3" type="ORF">CYMTET_56029</name>
</gene>
<feature type="domain" description="R3H-associated N-terminal" evidence="2">
    <location>
        <begin position="77"/>
        <end position="186"/>
    </location>
</feature>
<dbReference type="AlphaFoldDB" id="A0AAE0BC35"/>
<dbReference type="Proteomes" id="UP001190700">
    <property type="component" value="Unassembled WGS sequence"/>
</dbReference>
<comment type="caution">
    <text evidence="3">The sequence shown here is derived from an EMBL/GenBank/DDBJ whole genome shotgun (WGS) entry which is preliminary data.</text>
</comment>